<feature type="region of interest" description="Disordered" evidence="1">
    <location>
        <begin position="2405"/>
        <end position="2425"/>
    </location>
</feature>
<dbReference type="Pfam" id="PF19421">
    <property type="entry name" value="Fry_C"/>
    <property type="match status" value="1"/>
</dbReference>
<dbReference type="GeneTree" id="ENSGT00610000086058"/>
<dbReference type="Pfam" id="PF14222">
    <property type="entry name" value="MOR2-PAG1_N"/>
    <property type="match status" value="1"/>
</dbReference>
<feature type="domain" description="Cell morphogenesis central region" evidence="4">
    <location>
        <begin position="1760"/>
        <end position="1873"/>
    </location>
</feature>
<proteinExistence type="predicted"/>
<dbReference type="Proteomes" id="UP001501920">
    <property type="component" value="Chromosome 17"/>
</dbReference>
<feature type="compositionally biased region" description="Low complexity" evidence="1">
    <location>
        <begin position="1990"/>
        <end position="2009"/>
    </location>
</feature>
<dbReference type="PANTHER" id="PTHR12295:SF29">
    <property type="entry name" value="PROTEIN FURRY HOMOLOG"/>
    <property type="match status" value="1"/>
</dbReference>
<dbReference type="InterPro" id="IPR025481">
    <property type="entry name" value="Cell_Morphogen_C"/>
</dbReference>
<feature type="domain" description="Cell morphogenesis protein C-terminal" evidence="3">
    <location>
        <begin position="2022"/>
        <end position="2261"/>
    </location>
</feature>
<dbReference type="GO" id="GO:0030427">
    <property type="term" value="C:site of polarized growth"/>
    <property type="evidence" value="ECO:0007669"/>
    <property type="project" value="TreeGrafter"/>
</dbReference>
<reference evidence="6 7" key="1">
    <citation type="submission" date="2020-10" db="EMBL/GenBank/DDBJ databases">
        <title>Pygocentrus nattereri (red-bellied piranha) genome, fPygNat1, primary haplotype.</title>
        <authorList>
            <person name="Myers G."/>
            <person name="Meyer A."/>
            <person name="Karagic N."/>
            <person name="Pippel M."/>
            <person name="Winkler S."/>
            <person name="Tracey A."/>
            <person name="Wood J."/>
            <person name="Formenti G."/>
            <person name="Howe K."/>
            <person name="Fedrigo O."/>
            <person name="Jarvis E.D."/>
        </authorList>
    </citation>
    <scope>NUCLEOTIDE SEQUENCE [LARGE SCALE GENOMIC DNA]</scope>
</reference>
<feature type="region of interest" description="Disordered" evidence="1">
    <location>
        <begin position="1504"/>
        <end position="1526"/>
    </location>
</feature>
<organism evidence="6 7">
    <name type="scientific">Pygocentrus nattereri</name>
    <name type="common">Red-bellied piranha</name>
    <dbReference type="NCBI Taxonomy" id="42514"/>
    <lineage>
        <taxon>Eukaryota</taxon>
        <taxon>Metazoa</taxon>
        <taxon>Chordata</taxon>
        <taxon>Craniata</taxon>
        <taxon>Vertebrata</taxon>
        <taxon>Euteleostomi</taxon>
        <taxon>Actinopterygii</taxon>
        <taxon>Neopterygii</taxon>
        <taxon>Teleostei</taxon>
        <taxon>Ostariophysi</taxon>
        <taxon>Characiformes</taxon>
        <taxon>Characoidei</taxon>
        <taxon>Pygocentrus</taxon>
    </lineage>
</organism>
<feature type="region of interest" description="Disordered" evidence="1">
    <location>
        <begin position="136"/>
        <end position="155"/>
    </location>
</feature>
<evidence type="ECO:0000313" key="6">
    <source>
        <dbReference type="Ensembl" id="ENSPNAP00000056438.1"/>
    </source>
</evidence>
<dbReference type="InterPro" id="IPR039867">
    <property type="entry name" value="Furry/Tao3/Mor2"/>
</dbReference>
<keyword evidence="7" id="KW-1185">Reference proteome</keyword>
<dbReference type="Ensembl" id="ENSPNAT00000085086.1">
    <property type="protein sequence ID" value="ENSPNAP00000056438.1"/>
    <property type="gene ID" value="ENSPNAG00000005355.2"/>
</dbReference>
<reference evidence="6" key="3">
    <citation type="submission" date="2025-09" db="UniProtKB">
        <authorList>
            <consortium name="Ensembl"/>
        </authorList>
    </citation>
    <scope>IDENTIFICATION</scope>
</reference>
<feature type="compositionally biased region" description="Low complexity" evidence="1">
    <location>
        <begin position="2478"/>
        <end position="2487"/>
    </location>
</feature>
<feature type="domain" description="Protein furry C-terminal" evidence="5">
    <location>
        <begin position="2517"/>
        <end position="2922"/>
    </location>
</feature>
<feature type="compositionally biased region" description="Acidic residues" evidence="1">
    <location>
        <begin position="2492"/>
        <end position="2501"/>
    </location>
</feature>
<evidence type="ECO:0000259" key="3">
    <source>
        <dbReference type="Pfam" id="PF14225"/>
    </source>
</evidence>
<evidence type="ECO:0000256" key="1">
    <source>
        <dbReference type="SAM" id="MobiDB-lite"/>
    </source>
</evidence>
<dbReference type="GO" id="GO:0000902">
    <property type="term" value="P:cell morphogenesis"/>
    <property type="evidence" value="ECO:0007669"/>
    <property type="project" value="InterPro"/>
</dbReference>
<dbReference type="InterPro" id="IPR045842">
    <property type="entry name" value="Fry_C"/>
</dbReference>
<dbReference type="PANTHER" id="PTHR12295">
    <property type="entry name" value="FURRY-RELATED"/>
    <property type="match status" value="1"/>
</dbReference>
<dbReference type="Pfam" id="PF14228">
    <property type="entry name" value="MOR2-PAG1_mid"/>
    <property type="match status" value="3"/>
</dbReference>
<name>A0AAR2JWJ3_PYGNA</name>
<protein>
    <recommendedName>
        <fullName evidence="8">Furry homolog a (Drosophila)</fullName>
    </recommendedName>
</protein>
<dbReference type="SUPFAM" id="SSF48371">
    <property type="entry name" value="ARM repeat"/>
    <property type="match status" value="1"/>
</dbReference>
<dbReference type="Pfam" id="PF14225">
    <property type="entry name" value="MOR2-PAG1_C"/>
    <property type="match status" value="1"/>
</dbReference>
<accession>A0AAR2JWJ3</accession>
<dbReference type="InterPro" id="IPR029473">
    <property type="entry name" value="MOR2-PAG1_mid"/>
</dbReference>
<feature type="compositionally biased region" description="Low complexity" evidence="1">
    <location>
        <begin position="2336"/>
        <end position="2348"/>
    </location>
</feature>
<feature type="domain" description="Cell morphogenesis central region" evidence="4">
    <location>
        <begin position="1188"/>
        <end position="1311"/>
    </location>
</feature>
<evidence type="ECO:0000259" key="4">
    <source>
        <dbReference type="Pfam" id="PF14228"/>
    </source>
</evidence>
<dbReference type="GO" id="GO:0005938">
    <property type="term" value="C:cell cortex"/>
    <property type="evidence" value="ECO:0007669"/>
    <property type="project" value="TreeGrafter"/>
</dbReference>
<feature type="region of interest" description="Disordered" evidence="1">
    <location>
        <begin position="1986"/>
        <end position="2012"/>
    </location>
</feature>
<feature type="region of interest" description="Disordered" evidence="1">
    <location>
        <begin position="1351"/>
        <end position="1375"/>
    </location>
</feature>
<feature type="domain" description="Cell morphogenesis central region" evidence="4">
    <location>
        <begin position="1611"/>
        <end position="1673"/>
    </location>
</feature>
<dbReference type="InterPro" id="IPR016024">
    <property type="entry name" value="ARM-type_fold"/>
</dbReference>
<dbReference type="InterPro" id="IPR025614">
    <property type="entry name" value="Cell_morpho_N"/>
</dbReference>
<evidence type="ECO:0000313" key="7">
    <source>
        <dbReference type="Proteomes" id="UP001501920"/>
    </source>
</evidence>
<reference evidence="6" key="2">
    <citation type="submission" date="2025-08" db="UniProtKB">
        <authorList>
            <consortium name="Ensembl"/>
        </authorList>
    </citation>
    <scope>IDENTIFICATION</scope>
</reference>
<feature type="region of interest" description="Disordered" evidence="1">
    <location>
        <begin position="2335"/>
        <end position="2363"/>
    </location>
</feature>
<dbReference type="GO" id="GO:0031175">
    <property type="term" value="P:neuron projection development"/>
    <property type="evidence" value="ECO:0007669"/>
    <property type="project" value="TreeGrafter"/>
</dbReference>
<evidence type="ECO:0000259" key="5">
    <source>
        <dbReference type="Pfam" id="PF19421"/>
    </source>
</evidence>
<feature type="compositionally biased region" description="Low complexity" evidence="1">
    <location>
        <begin position="1726"/>
        <end position="1746"/>
    </location>
</feature>
<sequence length="2922" mass="327184">MASQQDSGFFEISIKSLLKSWSGTSPGYSKPPVAPVCCALGEKGPPAMMPISVDPESRPGEYVLKSLFANFTTHSERKIRIVMAEPLEKPLTKSLQRGEDPQFDQLISTMSSLAEYCLPSILRTLFDWYKRQNGEEDESHEYRPRSNTKSKNDEQQRDYLLERRDLAIDFIFSLVLIEVLKQMPLHPVLDTLVQEVINLAFKHFKYKEGYHGPNTANMHIVADLYAEVIGVLAQAKFPAVKKKFLSELKELRQKEQNPYVVQSTISLIMGLKFFRVKMYPVEDFEASFQFMQECAQYFLEVKDKDIKHALAGLFVEILVPVAAAVKNEVNVPCLRNFVESLYDTTLDLSTRKKHSLALYPLVTCLLCVSQKQLFLNRWHIFLSNCLSNLKSKDPKMARVALESLYRLLWVYMIRIKCESNTATQGRLNNIVTTLFPKGSRSVVPRDMPLNIFVKIIQFIAQERLDFAMKEVIFDLLCVGKPAKAFSLNPERMNIGLRAFLVIADKLQQKDGEPPMPNTGATLPSGNTMRVKKTYLSKTLTEDEAKVIGMSLYYSQVRKAIDNILRHLDKEVGRCMMLTNVQMLNKEPEDMITGERKPKIDLFRTCVAAIPRILPDGMSKLELIDLLARLTIHMDDELRLIAQNSLQSLLVDFSDWREEVLLGFSSFLLREVQDTHQSLLDSSIKLLLQLLTQWKLALLASSKSLDMAKICSAELLQGGSSSRLVPERAPHSAVLHALEGLALVLLCSCHTATRKLAVAILREVRLILLTTGHSEEDERPMLDVLDQVSPVVLESFAHVVRDSTLVPVGQQADLQWLVEWSGGLLSSHYDVLSPSRVWVVAQSVRDPWALCLFSLLRQEHLPKHCPTALSYAWPYAFTRLQLLMPLIDNPANAKKTSAAGSGDSYVSLWRNYLILCFGVAKPSIMSPGHLRASTPEIMTPTSDSSSGYDNKVVGTPSVAWLLKQLVPLMRSESIEITEALVLGFGRTNSLVFRYCSLNKKRRERRDLLRLQLLRIFELLADSGVISDSTNGALERDTLALGALFLEYVDLTRMLLEAENDKDMEILKDIRAHFSAMVANLIQCVPVHHRRFLFPQQSLRHHLFILFSQWAGPFSIMFTPLDRYSDRNHQITRYQYCALKAMSTVLCCGPVFDNVGLSPDGYLYKWLDNILACQDLRVHQLGCEVVVLLLELNPDQANLFNWAVDRCYTGSYQLASGCFKAIATVCGRNYPCDIVTLLSLILFKASDTNREIYEISMQLMQILETKLCVYSKRILEERSSSLLYGTHGPLPPLYTLSLPQLSAQLARMYPEITLPLFSGSSPRGPKHCRLQHPASLNTPDSAHQLIRLLPATSSPSHPLEERKRRGSSMAPPTSHLPGLGWGSPQATALVLNNLMYMTAKYGDDVPGAEMENAWTALVCNEKWSSNLRTALQFLISLCGVSSDTPLLPHIKKVVIYLCRSSTTQTMGELLFELQQTDPVNPVVLHCDNPPFYHFSATSKISTVTSGTTSSSNTVVAGQENIPDTDDTKVTKENEDRYSRIIMRAHNRLESRYSNSSGGSYDEEKSEPLPLYAGWLLNILETSQPLPLPMPVNGGCWAPLVDYLPETVTPRGPLHRCNIAVIFMTELVIDHSVREDWALHLPLLLHALFLGMDHCRPEVFEHCKRLLLHLLLSLSCSRSFPLLASVLLQSRDATSAKSLTIRPSYQPDFFYTGGVDFLRDGQASPVPDSGLSSSSTSSSLSLGGSNSNLPHLSHEESDPLESSTEAEEKSSKLVEFLTTRPFGPLWCHEDITPKHQHSRSTEQLTNFLRHVVSVFKESKSDVRLEQQLSDIALQTALCSSSRHYAGRSFQVFRALRQPLSALAVSDLLSRLVEVVGEHGEEVQGYVMELLLTLESVVDNLAECLKNNDLMLKVLVPSRAPSPDLPNNGKLLFNRKSTSQLDLVPGTGAASERIRHQRSYSVPKRFGEAERSSEVPRSATLDRINACTHQHQGNLSKLRSHSSTSSRDNVVSTNPANANHPRNLLATIFWAAVSLMESDFEFEYQMSLRLLGKLFTHVSLDKQENKEKLEKIQSQLRWSGFSGLQQLLLKGFTSAGTTELTLQLFSQLTPISRLSAELSSHLTEHLFHVLNFFPFIITWFNFQVCIEEKNAKLSNLAHVMTLYKTHLYTRDCFSWVNVVCRYLHEAFSENTVSMVTYMAELLEKGLPSMQQSLLQIIHSLLTHMDLSGIQAKPFNMEVLKTIEKFVQTVHWKEALNILKLVVSRSASLVLPSSPPSSSSAVSHVEISRVWDAVSKSLPGKTLDFHFDISETPVIGRRYDELHGSPGRDGKMRGVAAVTRSTSSTSSSSNNNNHALVPVSWKRPQSSQKRTREKLVNVLTLCGQEVGLTKNPSVIFSSCGELDLIDHQPSLVSSEDSTRDPDNMDDTASEQQFRVFRDFDFLDVELEDGEGETVDSFNWGARRRSMDSLDRVEPQPLEEDSRLSGSSPSLGPIARDDSDESSEEDSLTVSHILSTSQLTELSAEDEGASIHEDEISLCINELPSAFSHSDSIILMLAEEEKDDLLLESRSSSPPPSPFFSAILAAFQPVVCDDAEEAWRTHLNQLVADTDGSCAVYTFHVFSSLFQSIQTKFCALTCDAAGYLGEGLRGIGAKFIRSSQMLTHSKCPTLFIDADTIVSYGLLEKMKFSVLELQEYLDTYNNRKEAAISWLQNCKATFTKGSGDGVITYQPAETEEKQLELCQRLYKLHFQLLLLYQSYCKLIGQVHAISAVPELVNMSKELNDLKSNLRAAAASVAGEQAAVGSEQSSAPCFSSSEAAVQAILESLRNNEFSTAIRYIQECRRMWPSDIFGSSSENETQTLLNMYFRHQTLGQTGTFALVGSRQDLSEACARLTELNCEIRDMIRRAQGYRAITAYLPDSSVAGISL</sequence>
<feature type="compositionally biased region" description="Low complexity" evidence="1">
    <location>
        <begin position="1504"/>
        <end position="1513"/>
    </location>
</feature>
<evidence type="ECO:0000259" key="2">
    <source>
        <dbReference type="Pfam" id="PF14222"/>
    </source>
</evidence>
<feature type="region of interest" description="Disordered" evidence="1">
    <location>
        <begin position="2460"/>
        <end position="2506"/>
    </location>
</feature>
<evidence type="ECO:0008006" key="8">
    <source>
        <dbReference type="Google" id="ProtNLM"/>
    </source>
</evidence>
<feature type="domain" description="Cell morphogenesis protein N-terminal" evidence="2">
    <location>
        <begin position="162"/>
        <end position="694"/>
    </location>
</feature>
<feature type="region of interest" description="Disordered" evidence="1">
    <location>
        <begin position="1721"/>
        <end position="1763"/>
    </location>
</feature>